<dbReference type="InterPro" id="IPR029028">
    <property type="entry name" value="Alpha/beta_knot_MTases"/>
</dbReference>
<dbReference type="PANTHER" id="PTHR46429:SF1">
    <property type="entry name" value="23S RRNA (GUANOSINE-2'-O-)-METHYLTRANSFERASE RLMB"/>
    <property type="match status" value="1"/>
</dbReference>
<dbReference type="SMART" id="SM00967">
    <property type="entry name" value="SpoU_sub_bind"/>
    <property type="match status" value="1"/>
</dbReference>
<dbReference type="SUPFAM" id="SSF55315">
    <property type="entry name" value="L30e-like"/>
    <property type="match status" value="1"/>
</dbReference>
<evidence type="ECO:0000259" key="3">
    <source>
        <dbReference type="SMART" id="SM00967"/>
    </source>
</evidence>
<gene>
    <name evidence="4" type="primary">rlmB</name>
    <name evidence="4" type="ORF">DMENIID0002_02330</name>
</gene>
<dbReference type="InterPro" id="IPR029026">
    <property type="entry name" value="tRNA_m1G_MTases_N"/>
</dbReference>
<dbReference type="InterPro" id="IPR004441">
    <property type="entry name" value="rRNA_MeTrfase_TrmH"/>
</dbReference>
<dbReference type="PANTHER" id="PTHR46429">
    <property type="entry name" value="23S RRNA (GUANOSINE-2'-O-)-METHYLTRANSFERASE RLMB"/>
    <property type="match status" value="1"/>
</dbReference>
<dbReference type="Gene3D" id="3.40.1280.10">
    <property type="match status" value="1"/>
</dbReference>
<evidence type="ECO:0000256" key="1">
    <source>
        <dbReference type="ARBA" id="ARBA00022603"/>
    </source>
</evidence>
<dbReference type="Pfam" id="PF08032">
    <property type="entry name" value="SpoU_sub_bind"/>
    <property type="match status" value="1"/>
</dbReference>
<dbReference type="InterPro" id="IPR001537">
    <property type="entry name" value="SpoU_MeTrfase"/>
</dbReference>
<accession>A0AAT9G6Y8</accession>
<dbReference type="GO" id="GO:0005829">
    <property type="term" value="C:cytosol"/>
    <property type="evidence" value="ECO:0007669"/>
    <property type="project" value="TreeGrafter"/>
</dbReference>
<organism evidence="4">
    <name type="scientific">Candidatus Tisiphia endosymbiont of Sergentomyia squamirostris</name>
    <dbReference type="NCBI Taxonomy" id="3113639"/>
    <lineage>
        <taxon>Bacteria</taxon>
        <taxon>Pseudomonadati</taxon>
        <taxon>Pseudomonadota</taxon>
        <taxon>Alphaproteobacteria</taxon>
        <taxon>Rickettsiales</taxon>
        <taxon>Rickettsiaceae</taxon>
        <taxon>Rickettsieae</taxon>
        <taxon>Candidatus Tisiphia</taxon>
    </lineage>
</organism>
<dbReference type="GO" id="GO:0032259">
    <property type="term" value="P:methylation"/>
    <property type="evidence" value="ECO:0007669"/>
    <property type="project" value="UniProtKB-KW"/>
</dbReference>
<feature type="domain" description="RNA 2-O ribose methyltransferase substrate binding" evidence="3">
    <location>
        <begin position="13"/>
        <end position="84"/>
    </location>
</feature>
<evidence type="ECO:0000256" key="2">
    <source>
        <dbReference type="ARBA" id="ARBA00022679"/>
    </source>
</evidence>
<keyword evidence="1" id="KW-0489">Methyltransferase</keyword>
<dbReference type="GO" id="GO:0003723">
    <property type="term" value="F:RNA binding"/>
    <property type="evidence" value="ECO:0007669"/>
    <property type="project" value="InterPro"/>
</dbReference>
<dbReference type="GO" id="GO:0006396">
    <property type="term" value="P:RNA processing"/>
    <property type="evidence" value="ECO:0007669"/>
    <property type="project" value="InterPro"/>
</dbReference>
<dbReference type="EMBL" id="AP029170">
    <property type="protein sequence ID" value="BFD45587.1"/>
    <property type="molecule type" value="Genomic_DNA"/>
</dbReference>
<dbReference type="CDD" id="cd18103">
    <property type="entry name" value="SpoU-like_RlmB"/>
    <property type="match status" value="1"/>
</dbReference>
<dbReference type="InterPro" id="IPR029064">
    <property type="entry name" value="Ribosomal_eL30-like_sf"/>
</dbReference>
<protein>
    <submittedName>
        <fullName evidence="4">23S rRNA (Guanosine(2251)-2'-O)-methyltransferase RlmB</fullName>
    </submittedName>
</protein>
<name>A0AAT9G6Y8_9RICK</name>
<reference evidence="4" key="1">
    <citation type="submission" date="2024-01" db="EMBL/GenBank/DDBJ databases">
        <title>Sequencing the genomes of a sandfly, Sergentomyia squamirostris, and its two endosymbionts.</title>
        <authorList>
            <person name="Itokawa K."/>
            <person name="Sanjoba C."/>
        </authorList>
    </citation>
    <scope>NUCLEOTIDE SEQUENCE</scope>
    <source>
        <strain evidence="4">RiSSQ</strain>
    </source>
</reference>
<dbReference type="Pfam" id="PF00588">
    <property type="entry name" value="SpoU_methylase"/>
    <property type="match status" value="1"/>
</dbReference>
<dbReference type="Gene3D" id="3.30.1330.30">
    <property type="match status" value="1"/>
</dbReference>
<dbReference type="NCBIfam" id="TIGR00186">
    <property type="entry name" value="rRNA_methyl_3"/>
    <property type="match status" value="1"/>
</dbReference>
<keyword evidence="2" id="KW-0808">Transferase</keyword>
<dbReference type="GO" id="GO:0008173">
    <property type="term" value="F:RNA methyltransferase activity"/>
    <property type="evidence" value="ECO:0007669"/>
    <property type="project" value="InterPro"/>
</dbReference>
<sequence length="243" mass="27048">MRNKAKISKDLYYIYGKHPVLAALSNPKRYIQNVLCTEDIFNLHKNLISNHPYEITNIDYLTRLFGSNHNHQGIAANVKSIFSNRIEDIDITIPNCKIAILDQITDPQNIGAIIRSAASFDITTIILPLDNAPDENATIAKTASGALELVQMVKVTNLRWSIEYLKKHGFWIIGLDGNAKQSLSTKIFSDRMAIVLGSEDKGIRRLVKEACDHLVKIPISSKVESLNVSNAAAIAFYLISLDS</sequence>
<dbReference type="SUPFAM" id="SSF75217">
    <property type="entry name" value="alpha/beta knot"/>
    <property type="match status" value="1"/>
</dbReference>
<dbReference type="AlphaFoldDB" id="A0AAT9G6Y8"/>
<dbReference type="InterPro" id="IPR013123">
    <property type="entry name" value="SpoU_subst-bd"/>
</dbReference>
<proteinExistence type="predicted"/>
<evidence type="ECO:0000313" key="4">
    <source>
        <dbReference type="EMBL" id="BFD45587.1"/>
    </source>
</evidence>